<evidence type="ECO:0000256" key="4">
    <source>
        <dbReference type="ARBA" id="ARBA00022692"/>
    </source>
</evidence>
<comment type="subcellular location">
    <subcellularLocation>
        <location evidence="1">Cell membrane</location>
        <topology evidence="1">Multi-pass membrane protein</topology>
    </subcellularLocation>
</comment>
<keyword evidence="6 10" id="KW-1133">Transmembrane helix</keyword>
<dbReference type="EMBL" id="CP013927">
    <property type="protein sequence ID" value="AMJ76586.1"/>
    <property type="molecule type" value="Genomic_DNA"/>
</dbReference>
<feature type="transmembrane region" description="Helical" evidence="10">
    <location>
        <begin position="142"/>
        <end position="159"/>
    </location>
</feature>
<dbReference type="SMART" id="SM00014">
    <property type="entry name" value="acidPPc"/>
    <property type="match status" value="1"/>
</dbReference>
<name>A0ABN4LV30_9ALTE</name>
<evidence type="ECO:0000256" key="7">
    <source>
        <dbReference type="ARBA" id="ARBA00023136"/>
    </source>
</evidence>
<dbReference type="Pfam" id="PF01569">
    <property type="entry name" value="PAP2"/>
    <property type="match status" value="1"/>
</dbReference>
<feature type="transmembrane region" description="Helical" evidence="10">
    <location>
        <begin position="199"/>
        <end position="216"/>
    </location>
</feature>
<evidence type="ECO:0000256" key="2">
    <source>
        <dbReference type="ARBA" id="ARBA00012374"/>
    </source>
</evidence>
<keyword evidence="3" id="KW-1003">Cell membrane</keyword>
<accession>A0ABN4LV30</accession>
<evidence type="ECO:0000256" key="3">
    <source>
        <dbReference type="ARBA" id="ARBA00022475"/>
    </source>
</evidence>
<evidence type="ECO:0000256" key="9">
    <source>
        <dbReference type="ARBA" id="ARBA00047594"/>
    </source>
</evidence>
<keyword evidence="5" id="KW-0378">Hydrolase</keyword>
<reference evidence="12 13" key="1">
    <citation type="submission" date="2015-12" db="EMBL/GenBank/DDBJ databases">
        <title>Intraspecies pangenome expansion in the marine bacterium Alteromonas.</title>
        <authorList>
            <person name="Lopez-Perez M."/>
            <person name="Rodriguez-Valera F."/>
        </authorList>
    </citation>
    <scope>NUCLEOTIDE SEQUENCE [LARGE SCALE GENOMIC DNA]</scope>
    <source>
        <strain evidence="12 13">LMG 21861</strain>
        <plasmid evidence="12 13">pASTE61-200</plasmid>
    </source>
</reference>
<feature type="transmembrane region" description="Helical" evidence="10">
    <location>
        <begin position="20"/>
        <end position="43"/>
    </location>
</feature>
<dbReference type="CDD" id="cd01610">
    <property type="entry name" value="PAP2_like"/>
    <property type="match status" value="1"/>
</dbReference>
<dbReference type="PANTHER" id="PTHR14969:SF62">
    <property type="entry name" value="DECAPRENYLPHOSPHORYL-5-PHOSPHORIBOSE PHOSPHATASE RV3807C-RELATED"/>
    <property type="match status" value="1"/>
</dbReference>
<organism evidence="12 13">
    <name type="scientific">Alteromonas stellipolaris</name>
    <dbReference type="NCBI Taxonomy" id="233316"/>
    <lineage>
        <taxon>Bacteria</taxon>
        <taxon>Pseudomonadati</taxon>
        <taxon>Pseudomonadota</taxon>
        <taxon>Gammaproteobacteria</taxon>
        <taxon>Alteromonadales</taxon>
        <taxon>Alteromonadaceae</taxon>
        <taxon>Alteromonas/Salinimonas group</taxon>
        <taxon>Alteromonas</taxon>
    </lineage>
</organism>
<feature type="transmembrane region" description="Helical" evidence="10">
    <location>
        <begin position="63"/>
        <end position="84"/>
    </location>
</feature>
<keyword evidence="13" id="KW-1185">Reference proteome</keyword>
<feature type="domain" description="Phosphatidic acid phosphatase type 2/haloperoxidase" evidence="11">
    <location>
        <begin position="91"/>
        <end position="214"/>
    </location>
</feature>
<evidence type="ECO:0000256" key="10">
    <source>
        <dbReference type="SAM" id="Phobius"/>
    </source>
</evidence>
<dbReference type="Proteomes" id="UP000056750">
    <property type="component" value="Plasmid pASTE61-200"/>
</dbReference>
<evidence type="ECO:0000256" key="6">
    <source>
        <dbReference type="ARBA" id="ARBA00022989"/>
    </source>
</evidence>
<feature type="transmembrane region" description="Helical" evidence="10">
    <location>
        <begin position="91"/>
        <end position="109"/>
    </location>
</feature>
<feature type="transmembrane region" description="Helical" evidence="10">
    <location>
        <begin position="256"/>
        <end position="276"/>
    </location>
</feature>
<comment type="catalytic activity">
    <reaction evidence="9">
        <text>di-trans,octa-cis-undecaprenyl diphosphate + H2O = di-trans,octa-cis-undecaprenyl phosphate + phosphate + H(+)</text>
        <dbReference type="Rhea" id="RHEA:28094"/>
        <dbReference type="ChEBI" id="CHEBI:15377"/>
        <dbReference type="ChEBI" id="CHEBI:15378"/>
        <dbReference type="ChEBI" id="CHEBI:43474"/>
        <dbReference type="ChEBI" id="CHEBI:58405"/>
        <dbReference type="ChEBI" id="CHEBI:60392"/>
        <dbReference type="EC" id="3.6.1.27"/>
    </reaction>
</comment>
<feature type="transmembrane region" description="Helical" evidence="10">
    <location>
        <begin position="232"/>
        <end position="250"/>
    </location>
</feature>
<keyword evidence="12" id="KW-0614">Plasmid</keyword>
<evidence type="ECO:0000256" key="8">
    <source>
        <dbReference type="ARBA" id="ARBA00032707"/>
    </source>
</evidence>
<keyword evidence="7 10" id="KW-0472">Membrane</keyword>
<sequence length="282" mass="31039">MSTRFATVAVNTKFKTTNWVAIFAFLIVVLVLFSIALDKNAYLASQTVLFSMGNQALQILPEIFWHNVTYLGDALVLIPLLSFICLFNKRAWAAMFGAIPLACILSHAGKNFFAIPRPAAILDLEQFTIIGSTLTAHSSFPSGHTITIFTTLSAIWFVTVNVDNKRDYSKFILTTLLCLVASITAISRVAVGAHWPADLIFGAVLGIVAGFSGEYLTRRYSGWWHWVKEKPLYLGYFVLFFCGVLLFSAVNGKVPQLAIVWAAIIVSTIVGTYIALKASLNK</sequence>
<dbReference type="InterPro" id="IPR036938">
    <property type="entry name" value="PAP2/HPO_sf"/>
</dbReference>
<dbReference type="PANTHER" id="PTHR14969">
    <property type="entry name" value="SPHINGOSINE-1-PHOSPHATE PHOSPHOHYDROLASE"/>
    <property type="match status" value="1"/>
</dbReference>
<proteinExistence type="predicted"/>
<feature type="transmembrane region" description="Helical" evidence="10">
    <location>
        <begin position="171"/>
        <end position="193"/>
    </location>
</feature>
<evidence type="ECO:0000259" key="11">
    <source>
        <dbReference type="SMART" id="SM00014"/>
    </source>
</evidence>
<geneLocation type="plasmid" evidence="12 13">
    <name>pASTE61-200</name>
</geneLocation>
<dbReference type="RefSeq" id="WP_061093627.1">
    <property type="nucleotide sequence ID" value="NZ_CP013927.1"/>
</dbReference>
<evidence type="ECO:0000256" key="5">
    <source>
        <dbReference type="ARBA" id="ARBA00022801"/>
    </source>
</evidence>
<dbReference type="SUPFAM" id="SSF48317">
    <property type="entry name" value="Acid phosphatase/Vanadium-dependent haloperoxidase"/>
    <property type="match status" value="1"/>
</dbReference>
<dbReference type="Gene3D" id="1.20.144.10">
    <property type="entry name" value="Phosphatidic acid phosphatase type 2/haloperoxidase"/>
    <property type="match status" value="1"/>
</dbReference>
<dbReference type="InterPro" id="IPR000326">
    <property type="entry name" value="PAP2/HPO"/>
</dbReference>
<evidence type="ECO:0000256" key="1">
    <source>
        <dbReference type="ARBA" id="ARBA00004651"/>
    </source>
</evidence>
<dbReference type="EC" id="3.6.1.27" evidence="2"/>
<gene>
    <name evidence="12" type="ORF">AVL57_00115</name>
</gene>
<evidence type="ECO:0000313" key="12">
    <source>
        <dbReference type="EMBL" id="AMJ76586.1"/>
    </source>
</evidence>
<protein>
    <recommendedName>
        <fullName evidence="2">undecaprenyl-diphosphate phosphatase</fullName>
        <ecNumber evidence="2">3.6.1.27</ecNumber>
    </recommendedName>
    <alternativeName>
        <fullName evidence="8">Undecaprenyl pyrophosphate phosphatase</fullName>
    </alternativeName>
</protein>
<evidence type="ECO:0000313" key="13">
    <source>
        <dbReference type="Proteomes" id="UP000056750"/>
    </source>
</evidence>
<keyword evidence="4 10" id="KW-0812">Transmembrane</keyword>